<keyword evidence="12" id="KW-1185">Reference proteome</keyword>
<dbReference type="Pfam" id="PF07730">
    <property type="entry name" value="HisKA_3"/>
    <property type="match status" value="1"/>
</dbReference>
<dbReference type="InterPro" id="IPR036890">
    <property type="entry name" value="HATPase_C_sf"/>
</dbReference>
<evidence type="ECO:0000256" key="8">
    <source>
        <dbReference type="ARBA" id="ARBA00023012"/>
    </source>
</evidence>
<keyword evidence="3" id="KW-0597">Phosphoprotein</keyword>
<evidence type="ECO:0000256" key="7">
    <source>
        <dbReference type="ARBA" id="ARBA00022840"/>
    </source>
</evidence>
<dbReference type="Pfam" id="PF02518">
    <property type="entry name" value="HATPase_c"/>
    <property type="match status" value="1"/>
</dbReference>
<protein>
    <recommendedName>
        <fullName evidence="2">histidine kinase</fullName>
        <ecNumber evidence="2">2.7.13.3</ecNumber>
    </recommendedName>
</protein>
<evidence type="ECO:0000313" key="11">
    <source>
        <dbReference type="EMBL" id="MDA3616571.1"/>
    </source>
</evidence>
<evidence type="ECO:0000256" key="5">
    <source>
        <dbReference type="ARBA" id="ARBA00022741"/>
    </source>
</evidence>
<dbReference type="GO" id="GO:0016301">
    <property type="term" value="F:kinase activity"/>
    <property type="evidence" value="ECO:0007669"/>
    <property type="project" value="UniProtKB-KW"/>
</dbReference>
<dbReference type="PROSITE" id="PS50109">
    <property type="entry name" value="HIS_KIN"/>
    <property type="match status" value="1"/>
</dbReference>
<dbReference type="RefSeq" id="WP_407032901.1">
    <property type="nucleotide sequence ID" value="NZ_JAQGEF010000035.1"/>
</dbReference>
<dbReference type="InterPro" id="IPR011712">
    <property type="entry name" value="Sig_transdc_His_kin_sub3_dim/P"/>
</dbReference>
<dbReference type="CDD" id="cd16917">
    <property type="entry name" value="HATPase_UhpB-NarQ-NarX-like"/>
    <property type="match status" value="1"/>
</dbReference>
<feature type="transmembrane region" description="Helical" evidence="9">
    <location>
        <begin position="12"/>
        <end position="31"/>
    </location>
</feature>
<gene>
    <name evidence="11" type="ORF">O3P16_17295</name>
</gene>
<dbReference type="InterPro" id="IPR005467">
    <property type="entry name" value="His_kinase_dom"/>
</dbReference>
<feature type="domain" description="Histidine kinase" evidence="10">
    <location>
        <begin position="62"/>
        <end position="247"/>
    </location>
</feature>
<accession>A0ABT4UP00</accession>
<evidence type="ECO:0000256" key="1">
    <source>
        <dbReference type="ARBA" id="ARBA00000085"/>
    </source>
</evidence>
<keyword evidence="8" id="KW-0902">Two-component regulatory system</keyword>
<organism evidence="11 12">
    <name type="scientific">Polluticaenibacter yanchengensis</name>
    <dbReference type="NCBI Taxonomy" id="3014562"/>
    <lineage>
        <taxon>Bacteria</taxon>
        <taxon>Pseudomonadati</taxon>
        <taxon>Bacteroidota</taxon>
        <taxon>Chitinophagia</taxon>
        <taxon>Chitinophagales</taxon>
        <taxon>Chitinophagaceae</taxon>
        <taxon>Polluticaenibacter</taxon>
    </lineage>
</organism>
<keyword evidence="6 11" id="KW-0418">Kinase</keyword>
<dbReference type="Proteomes" id="UP001210231">
    <property type="component" value="Unassembled WGS sequence"/>
</dbReference>
<dbReference type="PANTHER" id="PTHR24421">
    <property type="entry name" value="NITRATE/NITRITE SENSOR PROTEIN NARX-RELATED"/>
    <property type="match status" value="1"/>
</dbReference>
<evidence type="ECO:0000256" key="4">
    <source>
        <dbReference type="ARBA" id="ARBA00022679"/>
    </source>
</evidence>
<evidence type="ECO:0000256" key="2">
    <source>
        <dbReference type="ARBA" id="ARBA00012438"/>
    </source>
</evidence>
<evidence type="ECO:0000256" key="6">
    <source>
        <dbReference type="ARBA" id="ARBA00022777"/>
    </source>
</evidence>
<comment type="caution">
    <text evidence="11">The sequence shown here is derived from an EMBL/GenBank/DDBJ whole genome shotgun (WGS) entry which is preliminary data.</text>
</comment>
<proteinExistence type="predicted"/>
<dbReference type="EC" id="2.7.13.3" evidence="2"/>
<reference evidence="11 12" key="1">
    <citation type="submission" date="2022-12" db="EMBL/GenBank/DDBJ databases">
        <title>Chitinophagaceae gen. sp. nov., a new member of the family Chitinophagaceae, isolated from soil in a chemical factory.</title>
        <authorList>
            <person name="Ke Z."/>
        </authorList>
    </citation>
    <scope>NUCLEOTIDE SEQUENCE [LARGE SCALE GENOMIC DNA]</scope>
    <source>
        <strain evidence="11 12">LY-5</strain>
    </source>
</reference>
<keyword evidence="9" id="KW-1133">Transmembrane helix</keyword>
<evidence type="ECO:0000313" key="12">
    <source>
        <dbReference type="Proteomes" id="UP001210231"/>
    </source>
</evidence>
<dbReference type="PANTHER" id="PTHR24421:SF10">
    <property type="entry name" value="NITRATE_NITRITE SENSOR PROTEIN NARQ"/>
    <property type="match status" value="1"/>
</dbReference>
<dbReference type="SUPFAM" id="SSF55874">
    <property type="entry name" value="ATPase domain of HSP90 chaperone/DNA topoisomerase II/histidine kinase"/>
    <property type="match status" value="1"/>
</dbReference>
<keyword evidence="9" id="KW-0472">Membrane</keyword>
<evidence type="ECO:0000256" key="9">
    <source>
        <dbReference type="SAM" id="Phobius"/>
    </source>
</evidence>
<name>A0ABT4UP00_9BACT</name>
<keyword evidence="7" id="KW-0067">ATP-binding</keyword>
<keyword evidence="4" id="KW-0808">Transferase</keyword>
<dbReference type="InterPro" id="IPR050482">
    <property type="entry name" value="Sensor_HK_TwoCompSys"/>
</dbReference>
<dbReference type="Gene3D" id="1.20.5.1930">
    <property type="match status" value="1"/>
</dbReference>
<dbReference type="EMBL" id="JAQGEF010000035">
    <property type="protein sequence ID" value="MDA3616571.1"/>
    <property type="molecule type" value="Genomic_DNA"/>
</dbReference>
<evidence type="ECO:0000259" key="10">
    <source>
        <dbReference type="PROSITE" id="PS50109"/>
    </source>
</evidence>
<keyword evidence="9" id="KW-0812">Transmembrane</keyword>
<evidence type="ECO:0000256" key="3">
    <source>
        <dbReference type="ARBA" id="ARBA00022553"/>
    </source>
</evidence>
<keyword evidence="5" id="KW-0547">Nucleotide-binding</keyword>
<comment type="catalytic activity">
    <reaction evidence="1">
        <text>ATP + protein L-histidine = ADP + protein N-phospho-L-histidine.</text>
        <dbReference type="EC" id="2.7.13.3"/>
    </reaction>
</comment>
<dbReference type="InterPro" id="IPR003594">
    <property type="entry name" value="HATPase_dom"/>
</dbReference>
<dbReference type="Gene3D" id="3.30.565.10">
    <property type="entry name" value="Histidine kinase-like ATPase, C-terminal domain"/>
    <property type="match status" value="1"/>
</dbReference>
<sequence>MDPKEKELLVAILIATLLVVSVLIAFIAVIIRQQAKYRKLAQQKLNAEILTLENERRRVASDLHDEVGPILSAIKLQISNIKGRDDSDIQIIEKAGSHLNKIILNVREVSNNLMPNVLLRKGLDAAIYDFIQKFENTSKLKIEFKANENIRYSQNTEVNIYRIVQEIVHNAVKHSQATELIIALKMEPNAITLSTQDNGIGFKQLPDAKNGLGLINLQSRSDILKAVFSSEIQRGKGTKYLFEIPID</sequence>